<dbReference type="SMART" id="SM00312">
    <property type="entry name" value="PX"/>
    <property type="match status" value="1"/>
</dbReference>
<proteinExistence type="predicted"/>
<feature type="compositionally biased region" description="Polar residues" evidence="2">
    <location>
        <begin position="71"/>
        <end position="88"/>
    </location>
</feature>
<dbReference type="AlphaFoldDB" id="A0A1D1ZZ48"/>
<reference evidence="4" key="1">
    <citation type="submission" date="2015-08" db="EMBL/GenBank/DDBJ databases">
        <authorList>
            <person name="Babu N.S."/>
            <person name="Beckwith C.J."/>
            <person name="Beseler K.G."/>
            <person name="Brison A."/>
            <person name="Carone J.V."/>
            <person name="Caskin T.P."/>
            <person name="Diamond M."/>
            <person name="Durham M.E."/>
            <person name="Foxe J.M."/>
            <person name="Go M."/>
            <person name="Henderson B.A."/>
            <person name="Jones I.B."/>
            <person name="McGettigan J.A."/>
            <person name="Micheletti S.J."/>
            <person name="Nasrallah M.E."/>
            <person name="Ortiz D."/>
            <person name="Piller C.R."/>
            <person name="Privatt S.R."/>
            <person name="Schneider S.L."/>
            <person name="Sharp S."/>
            <person name="Smith T.C."/>
            <person name="Stanton J.D."/>
            <person name="Ullery H.E."/>
            <person name="Wilson R.J."/>
            <person name="Serrano M.G."/>
            <person name="Buck G."/>
            <person name="Lee V."/>
            <person name="Wang Y."/>
            <person name="Carvalho R."/>
            <person name="Voegtly L."/>
            <person name="Shi R."/>
            <person name="Duckworth R."/>
            <person name="Johnson A."/>
            <person name="Loviza R."/>
            <person name="Walstead R."/>
            <person name="Shah Z."/>
            <person name="Kiflezghi M."/>
            <person name="Wade K."/>
            <person name="Ball S.L."/>
            <person name="Bradley K.W."/>
            <person name="Asai D.J."/>
            <person name="Bowman C.A."/>
            <person name="Russell D.A."/>
            <person name="Pope W.H."/>
            <person name="Jacobs-Sera D."/>
            <person name="Hendrix R.W."/>
            <person name="Hatfull G.F."/>
        </authorList>
    </citation>
    <scope>NUCLEOTIDE SEQUENCE</scope>
</reference>
<evidence type="ECO:0000313" key="4">
    <source>
        <dbReference type="EMBL" id="JAT72157.1"/>
    </source>
</evidence>
<feature type="coiled-coil region" evidence="1">
    <location>
        <begin position="315"/>
        <end position="342"/>
    </location>
</feature>
<dbReference type="PANTHER" id="PTHR46757">
    <property type="entry name" value="SORTING NEXIN-RELATED"/>
    <property type="match status" value="1"/>
</dbReference>
<feature type="compositionally biased region" description="Acidic residues" evidence="2">
    <location>
        <begin position="12"/>
        <end position="28"/>
    </location>
</feature>
<sequence length="559" mass="60457">MSVQDPLRFGLEDDEDQLQQDVPLDVDEPDHTSPSTTQGAEGGSFQEPSTSAAAGVTEGNVREGPSAHFISPSSYSGNSRQGASSSGIQAVRGHSLTDTNREDLGLFGTASEEVLGVKSKPLYTITVSDPVKRSEEGMIPGLSSSHYDYLISSSSTEQRTRVEVRRRFKDVVALATLLSTKYRGYFLFPRPDKNTLEGQLGATDLVKSRVADITRYLNHLASHSIVGRGEELAVFLTAPGNLLNSLEWQGLSPLRNGGLLEGVARLPSQLLGTQPTLPSTTEATLNARDTNDLLRRFREMGERMRQEFGNSAPHLSEKEADLRNKKANIEAYLAKLSLASRKAEYLVKEFEGQGAVIGDLGMSLIKLANYEEAEGTRAGPYTDFGADARGIATESRRIGTAAVRCRRLARLAVSHLTEALAPLHDELALAPAAIAALKEREAALLTEHLIQEDKEKKQQAAAALEEAGATRFGGNPSKARKFAQLENEIASAEAAIVAAHAEYEKVKSRNEEELVAWQAAKSADYARMSTSVALINTRCSERVAEILQAALDEAPQTLG</sequence>
<gene>
    <name evidence="4" type="ORF">g.38466</name>
</gene>
<dbReference type="InterPro" id="IPR001683">
    <property type="entry name" value="PX_dom"/>
</dbReference>
<dbReference type="GO" id="GO:0005768">
    <property type="term" value="C:endosome"/>
    <property type="evidence" value="ECO:0007669"/>
    <property type="project" value="UniProtKB-ARBA"/>
</dbReference>
<dbReference type="SUPFAM" id="SSF64268">
    <property type="entry name" value="PX domain"/>
    <property type="match status" value="1"/>
</dbReference>
<dbReference type="Gene3D" id="3.30.1520.10">
    <property type="entry name" value="Phox-like domain"/>
    <property type="match status" value="1"/>
</dbReference>
<feature type="domain" description="PX" evidence="3">
    <location>
        <begin position="127"/>
        <end position="243"/>
    </location>
</feature>
<name>A0A1D1ZZ48_AUXPR</name>
<dbReference type="PANTHER" id="PTHR46757:SF2">
    <property type="entry name" value="OS05G0346100 PROTEIN"/>
    <property type="match status" value="1"/>
</dbReference>
<dbReference type="GO" id="GO:0035091">
    <property type="term" value="F:phosphatidylinositol binding"/>
    <property type="evidence" value="ECO:0007669"/>
    <property type="project" value="InterPro"/>
</dbReference>
<feature type="coiled-coil region" evidence="1">
    <location>
        <begin position="450"/>
        <end position="509"/>
    </location>
</feature>
<keyword evidence="1" id="KW-0175">Coiled coil</keyword>
<feature type="region of interest" description="Disordered" evidence="2">
    <location>
        <begin position="1"/>
        <end position="95"/>
    </location>
</feature>
<dbReference type="Pfam" id="PF00787">
    <property type="entry name" value="PX"/>
    <property type="match status" value="1"/>
</dbReference>
<dbReference type="InterPro" id="IPR044279">
    <property type="entry name" value="SNX2A/B"/>
</dbReference>
<dbReference type="InterPro" id="IPR036871">
    <property type="entry name" value="PX_dom_sf"/>
</dbReference>
<dbReference type="InterPro" id="IPR027267">
    <property type="entry name" value="AH/BAR_dom_sf"/>
</dbReference>
<evidence type="ECO:0000256" key="1">
    <source>
        <dbReference type="SAM" id="Coils"/>
    </source>
</evidence>
<dbReference type="EMBL" id="GDKF01006465">
    <property type="protein sequence ID" value="JAT72157.1"/>
    <property type="molecule type" value="Transcribed_RNA"/>
</dbReference>
<organism evidence="4">
    <name type="scientific">Auxenochlorella protothecoides</name>
    <name type="common">Green microalga</name>
    <name type="synonym">Chlorella protothecoides</name>
    <dbReference type="NCBI Taxonomy" id="3075"/>
    <lineage>
        <taxon>Eukaryota</taxon>
        <taxon>Viridiplantae</taxon>
        <taxon>Chlorophyta</taxon>
        <taxon>core chlorophytes</taxon>
        <taxon>Trebouxiophyceae</taxon>
        <taxon>Chlorellales</taxon>
        <taxon>Chlorellaceae</taxon>
        <taxon>Auxenochlorella</taxon>
    </lineage>
</organism>
<evidence type="ECO:0000256" key="2">
    <source>
        <dbReference type="SAM" id="MobiDB-lite"/>
    </source>
</evidence>
<evidence type="ECO:0000259" key="3">
    <source>
        <dbReference type="PROSITE" id="PS50195"/>
    </source>
</evidence>
<protein>
    <recommendedName>
        <fullName evidence="3">PX domain-containing protein</fullName>
    </recommendedName>
</protein>
<dbReference type="Gene3D" id="1.20.1270.60">
    <property type="entry name" value="Arfaptin homology (AH) domain/BAR domain"/>
    <property type="match status" value="1"/>
</dbReference>
<accession>A0A1D1ZZ48</accession>
<dbReference type="PROSITE" id="PS50195">
    <property type="entry name" value="PX"/>
    <property type="match status" value="1"/>
</dbReference>